<organism evidence="1 2">
    <name type="scientific">Nocardia tengchongensis</name>
    <dbReference type="NCBI Taxonomy" id="2055889"/>
    <lineage>
        <taxon>Bacteria</taxon>
        <taxon>Bacillati</taxon>
        <taxon>Actinomycetota</taxon>
        <taxon>Actinomycetes</taxon>
        <taxon>Mycobacteriales</taxon>
        <taxon>Nocardiaceae</taxon>
        <taxon>Nocardia</taxon>
    </lineage>
</organism>
<reference evidence="1 2" key="1">
    <citation type="submission" date="2021-04" db="EMBL/GenBank/DDBJ databases">
        <title>Nocardia tengchongensis.</title>
        <authorList>
            <person name="Zhuang k."/>
            <person name="Ran Y."/>
            <person name="Li W."/>
        </authorList>
    </citation>
    <scope>NUCLEOTIDE SEQUENCE [LARGE SCALE GENOMIC DNA]</scope>
    <source>
        <strain evidence="1 2">CFH S0057</strain>
    </source>
</reference>
<protein>
    <submittedName>
        <fullName evidence="1">Uncharacterized protein</fullName>
    </submittedName>
</protein>
<name>A0ABX8CKK3_9NOCA</name>
<gene>
    <name evidence="1" type="ORF">KHQ06_23975</name>
</gene>
<evidence type="ECO:0000313" key="1">
    <source>
        <dbReference type="EMBL" id="QVI19434.1"/>
    </source>
</evidence>
<sequence>MQMFISGRVSRCGSEAHVVIGAPRPVAGPARGEQVCRVEIRWAGTIVRLHPKPGSTRAALDNALCEVTRHLGIDLPALLPHVAIGPAVQPQPARPGIDSHL</sequence>
<proteinExistence type="predicted"/>
<dbReference type="Proteomes" id="UP000683310">
    <property type="component" value="Chromosome"/>
</dbReference>
<evidence type="ECO:0000313" key="2">
    <source>
        <dbReference type="Proteomes" id="UP000683310"/>
    </source>
</evidence>
<accession>A0ABX8CKK3</accession>
<dbReference type="EMBL" id="CP074371">
    <property type="protein sequence ID" value="QVI19434.1"/>
    <property type="molecule type" value="Genomic_DNA"/>
</dbReference>
<keyword evidence="2" id="KW-1185">Reference proteome</keyword>